<accession>A0ABU0HFZ4</accession>
<comment type="similarity">
    <text evidence="2">Belongs to the oxidase-dependent Fe transporter (OFeT) (TC 9.A.10.1) family.</text>
</comment>
<feature type="transmembrane region" description="Helical" evidence="6">
    <location>
        <begin position="113"/>
        <end position="136"/>
    </location>
</feature>
<feature type="transmembrane region" description="Helical" evidence="6">
    <location>
        <begin position="35"/>
        <end position="54"/>
    </location>
</feature>
<comment type="caution">
    <text evidence="7">The sequence shown here is derived from an EMBL/GenBank/DDBJ whole genome shotgun (WGS) entry which is preliminary data.</text>
</comment>
<dbReference type="Proteomes" id="UP001236369">
    <property type="component" value="Unassembled WGS sequence"/>
</dbReference>
<name>A0ABU0HFZ4_9HYPH</name>
<comment type="subcellular location">
    <subcellularLocation>
        <location evidence="1">Membrane</location>
        <topology evidence="1">Multi-pass membrane protein</topology>
    </subcellularLocation>
</comment>
<dbReference type="PANTHER" id="PTHR31632">
    <property type="entry name" value="IRON TRANSPORTER FTH1"/>
    <property type="match status" value="1"/>
</dbReference>
<dbReference type="EMBL" id="JAUSVV010000001">
    <property type="protein sequence ID" value="MDQ0441233.1"/>
    <property type="molecule type" value="Genomic_DNA"/>
</dbReference>
<feature type="transmembrane region" description="Helical" evidence="6">
    <location>
        <begin position="177"/>
        <end position="198"/>
    </location>
</feature>
<dbReference type="InterPro" id="IPR004923">
    <property type="entry name" value="FTR1/Fip1/EfeU"/>
</dbReference>
<gene>
    <name evidence="7" type="ORF">QO016_000710</name>
</gene>
<protein>
    <submittedName>
        <fullName evidence="7">High-affinity iron transporter</fullName>
    </submittedName>
</protein>
<keyword evidence="3 6" id="KW-0812">Transmembrane</keyword>
<dbReference type="RefSeq" id="WP_238246987.1">
    <property type="nucleotide sequence ID" value="NZ_BPQX01000001.1"/>
</dbReference>
<evidence type="ECO:0000256" key="2">
    <source>
        <dbReference type="ARBA" id="ARBA00008333"/>
    </source>
</evidence>
<feature type="transmembrane region" description="Helical" evidence="6">
    <location>
        <begin position="246"/>
        <end position="265"/>
    </location>
</feature>
<feature type="transmembrane region" description="Helical" evidence="6">
    <location>
        <begin position="66"/>
        <end position="83"/>
    </location>
</feature>
<evidence type="ECO:0000313" key="8">
    <source>
        <dbReference type="Proteomes" id="UP001236369"/>
    </source>
</evidence>
<reference evidence="7 8" key="1">
    <citation type="submission" date="2023-07" db="EMBL/GenBank/DDBJ databases">
        <title>Genomic Encyclopedia of Type Strains, Phase IV (KMG-IV): sequencing the most valuable type-strain genomes for metagenomic binning, comparative biology and taxonomic classification.</title>
        <authorList>
            <person name="Goeker M."/>
        </authorList>
    </citation>
    <scope>NUCLEOTIDE SEQUENCE [LARGE SCALE GENOMIC DNA]</scope>
    <source>
        <strain evidence="7 8">DSM 19562</strain>
    </source>
</reference>
<evidence type="ECO:0000256" key="3">
    <source>
        <dbReference type="ARBA" id="ARBA00022692"/>
    </source>
</evidence>
<proteinExistence type="inferred from homology"/>
<sequence length="279" mass="29014">MIGAFVIAFREVIEAGLIISIVLAATRGIPGRMRWVLLGVAGGLGGAALVALFAERISDAFEGSGQDLLNAAVLIVAVLLLIWHNTWMSKHGRELAGELRAAGEAVRSGQREAAALAIVVGAAILREGAELVLFLYGLVASGTSGADIQFGALAGVGAGILLSAVSYLGLASIPARHVFTVTSVLITFLAAGLASQAAQFLANAGVIDILGHTVWNSSGLIAENSWTGRVLHALVGYTDRPTALQLAVYIATIVVMVVLMQWVAADKRRADKRRAVRTA</sequence>
<keyword evidence="4 6" id="KW-1133">Transmembrane helix</keyword>
<dbReference type="Pfam" id="PF03239">
    <property type="entry name" value="FTR1"/>
    <property type="match status" value="1"/>
</dbReference>
<keyword evidence="5 6" id="KW-0472">Membrane</keyword>
<keyword evidence="8" id="KW-1185">Reference proteome</keyword>
<feature type="transmembrane region" description="Helical" evidence="6">
    <location>
        <begin position="148"/>
        <end position="170"/>
    </location>
</feature>
<organism evidence="7 8">
    <name type="scientific">Methylobacterium persicinum</name>
    <dbReference type="NCBI Taxonomy" id="374426"/>
    <lineage>
        <taxon>Bacteria</taxon>
        <taxon>Pseudomonadati</taxon>
        <taxon>Pseudomonadota</taxon>
        <taxon>Alphaproteobacteria</taxon>
        <taxon>Hyphomicrobiales</taxon>
        <taxon>Methylobacteriaceae</taxon>
        <taxon>Methylobacterium</taxon>
    </lineage>
</organism>
<evidence type="ECO:0000313" key="7">
    <source>
        <dbReference type="EMBL" id="MDQ0441233.1"/>
    </source>
</evidence>
<evidence type="ECO:0000256" key="4">
    <source>
        <dbReference type="ARBA" id="ARBA00022989"/>
    </source>
</evidence>
<evidence type="ECO:0000256" key="5">
    <source>
        <dbReference type="ARBA" id="ARBA00023136"/>
    </source>
</evidence>
<evidence type="ECO:0000256" key="6">
    <source>
        <dbReference type="SAM" id="Phobius"/>
    </source>
</evidence>
<evidence type="ECO:0000256" key="1">
    <source>
        <dbReference type="ARBA" id="ARBA00004141"/>
    </source>
</evidence>
<dbReference type="PANTHER" id="PTHR31632:SF2">
    <property type="entry name" value="PLASMA MEMBRANE IRON PERMEASE"/>
    <property type="match status" value="1"/>
</dbReference>